<evidence type="ECO:0000313" key="1">
    <source>
        <dbReference type="EMBL" id="TWL34077.1"/>
    </source>
</evidence>
<dbReference type="AlphaFoldDB" id="A0A8B5YJ38"/>
<proteinExistence type="predicted"/>
<name>A0A8B5YJ38_BACLI</name>
<gene>
    <name evidence="1" type="ORF">CHCC16736_1857</name>
</gene>
<protein>
    <submittedName>
        <fullName evidence="1">Uncharacterized protein</fullName>
    </submittedName>
</protein>
<accession>A0A8B5YJ38</accession>
<sequence length="72" mass="8499">MINRSQRYAKNAYIKKQYAAEKNVFINPLPVLTYSSAYLLKPFFHLKKPASSGRFFNHCFFILITFQESFGR</sequence>
<dbReference type="EMBL" id="NILC01000001">
    <property type="protein sequence ID" value="TWL34077.1"/>
    <property type="molecule type" value="Genomic_DNA"/>
</dbReference>
<reference evidence="1 2" key="1">
    <citation type="submission" date="2019-06" db="EMBL/GenBank/DDBJ databases">
        <title>Genome sequence analysis of &gt;100 Bacillus licheniformis strains suggests intrinsic resistance to this species.</title>
        <authorList>
            <person name="Wels M."/>
            <person name="Siezen R.J."/>
            <person name="Johansen E."/>
            <person name="Stuer-Lauridsen B."/>
            <person name="Bjerre K."/>
            <person name="Nielsen B.K.K."/>
        </authorList>
    </citation>
    <scope>NUCLEOTIDE SEQUENCE [LARGE SCALE GENOMIC DNA]</scope>
    <source>
        <strain evidence="1 2">BAC-16736</strain>
    </source>
</reference>
<dbReference type="Proteomes" id="UP000435910">
    <property type="component" value="Unassembled WGS sequence"/>
</dbReference>
<comment type="caution">
    <text evidence="1">The sequence shown here is derived from an EMBL/GenBank/DDBJ whole genome shotgun (WGS) entry which is preliminary data.</text>
</comment>
<organism evidence="1 2">
    <name type="scientific">Bacillus licheniformis</name>
    <dbReference type="NCBI Taxonomy" id="1402"/>
    <lineage>
        <taxon>Bacteria</taxon>
        <taxon>Bacillati</taxon>
        <taxon>Bacillota</taxon>
        <taxon>Bacilli</taxon>
        <taxon>Bacillales</taxon>
        <taxon>Bacillaceae</taxon>
        <taxon>Bacillus</taxon>
    </lineage>
</organism>
<evidence type="ECO:0000313" key="2">
    <source>
        <dbReference type="Proteomes" id="UP000435910"/>
    </source>
</evidence>